<keyword evidence="1" id="KW-0812">Transmembrane</keyword>
<comment type="caution">
    <text evidence="2">The sequence shown here is derived from an EMBL/GenBank/DDBJ whole genome shotgun (WGS) entry which is preliminary data.</text>
</comment>
<proteinExistence type="predicted"/>
<keyword evidence="1" id="KW-0472">Membrane</keyword>
<name>A0A1J5PSC0_9ZZZZ</name>
<gene>
    <name evidence="2" type="ORF">GALL_477540</name>
</gene>
<sequence>METMETAIFWLEVFWTPSLALMGYLLLPRPGD</sequence>
<dbReference type="AlphaFoldDB" id="A0A1J5PSC0"/>
<evidence type="ECO:0000256" key="1">
    <source>
        <dbReference type="SAM" id="Phobius"/>
    </source>
</evidence>
<protein>
    <submittedName>
        <fullName evidence="2">Uncharacterized protein</fullName>
    </submittedName>
</protein>
<evidence type="ECO:0000313" key="2">
    <source>
        <dbReference type="EMBL" id="OIQ70631.1"/>
    </source>
</evidence>
<keyword evidence="1" id="KW-1133">Transmembrane helix</keyword>
<dbReference type="EMBL" id="MLJW01004106">
    <property type="protein sequence ID" value="OIQ70631.1"/>
    <property type="molecule type" value="Genomic_DNA"/>
</dbReference>
<organism evidence="2">
    <name type="scientific">mine drainage metagenome</name>
    <dbReference type="NCBI Taxonomy" id="410659"/>
    <lineage>
        <taxon>unclassified sequences</taxon>
        <taxon>metagenomes</taxon>
        <taxon>ecological metagenomes</taxon>
    </lineage>
</organism>
<accession>A0A1J5PSC0</accession>
<feature type="transmembrane region" description="Helical" evidence="1">
    <location>
        <begin position="7"/>
        <end position="27"/>
    </location>
</feature>
<reference evidence="2" key="1">
    <citation type="submission" date="2016-10" db="EMBL/GenBank/DDBJ databases">
        <title>Sequence of Gallionella enrichment culture.</title>
        <authorList>
            <person name="Poehlein A."/>
            <person name="Muehling M."/>
            <person name="Daniel R."/>
        </authorList>
    </citation>
    <scope>NUCLEOTIDE SEQUENCE</scope>
</reference>